<dbReference type="SUPFAM" id="SSF56371">
    <property type="entry name" value="Ribosome inactivating proteins (RIP)"/>
    <property type="match status" value="1"/>
</dbReference>
<keyword evidence="4" id="KW-1185">Reference proteome</keyword>
<dbReference type="InterPro" id="IPR016138">
    <property type="entry name" value="Ribosome_inactivat_prot_sub1"/>
</dbReference>
<dbReference type="EC" id="3.2.2.22" evidence="1"/>
<dbReference type="InterPro" id="IPR036041">
    <property type="entry name" value="Ribosome-inact_prot_sf"/>
</dbReference>
<evidence type="ECO:0000256" key="1">
    <source>
        <dbReference type="RuleBase" id="RU004915"/>
    </source>
</evidence>
<dbReference type="GO" id="GO:0030598">
    <property type="term" value="F:rRNA N-glycosylase activity"/>
    <property type="evidence" value="ECO:0007669"/>
    <property type="project" value="UniProtKB-EC"/>
</dbReference>
<name>A0A0E0JVI9_ORYPU</name>
<accession>A0A0E0JVI9</accession>
<dbReference type="Pfam" id="PF00161">
    <property type="entry name" value="RIP"/>
    <property type="match status" value="1"/>
</dbReference>
<reference evidence="3" key="2">
    <citation type="submission" date="2018-05" db="EMBL/GenBank/DDBJ databases">
        <title>OpunRS2 (Oryza punctata Reference Sequence Version 2).</title>
        <authorList>
            <person name="Zhang J."/>
            <person name="Kudrna D."/>
            <person name="Lee S."/>
            <person name="Talag J."/>
            <person name="Welchert J."/>
            <person name="Wing R.A."/>
        </authorList>
    </citation>
    <scope>NUCLEOTIDE SEQUENCE [LARGE SCALE GENOMIC DNA]</scope>
</reference>
<dbReference type="Gene3D" id="3.40.420.10">
    <property type="entry name" value="Ricin (A subunit), domain 1"/>
    <property type="match status" value="1"/>
</dbReference>
<dbReference type="GO" id="GO:0006952">
    <property type="term" value="P:defense response"/>
    <property type="evidence" value="ECO:0007669"/>
    <property type="project" value="UniProtKB-KW"/>
</dbReference>
<feature type="signal peptide" evidence="2">
    <location>
        <begin position="1"/>
        <end position="25"/>
    </location>
</feature>
<keyword evidence="1" id="KW-0378">Hydrolase</keyword>
<keyword evidence="1" id="KW-0652">Protein synthesis inhibitor</keyword>
<dbReference type="GO" id="GO:0017148">
    <property type="term" value="P:negative regulation of translation"/>
    <property type="evidence" value="ECO:0007669"/>
    <property type="project" value="UniProtKB-KW"/>
</dbReference>
<dbReference type="EnsemblPlants" id="OPUNC02G03000.1">
    <property type="protein sequence ID" value="OPUNC02G03000.1"/>
    <property type="gene ID" value="OPUNC02G03000"/>
</dbReference>
<dbReference type="eggNOG" id="ENOG502R5C5">
    <property type="taxonomic scope" value="Eukaryota"/>
</dbReference>
<protein>
    <recommendedName>
        <fullName evidence="1">rRNA N-glycosylase</fullName>
        <ecNumber evidence="1">3.2.2.22</ecNumber>
    </recommendedName>
</protein>
<dbReference type="InterPro" id="IPR001574">
    <property type="entry name" value="Ribosome_inactivat_prot"/>
</dbReference>
<dbReference type="GO" id="GO:0090729">
    <property type="term" value="F:toxin activity"/>
    <property type="evidence" value="ECO:0007669"/>
    <property type="project" value="UniProtKB-KW"/>
</dbReference>
<evidence type="ECO:0000313" key="3">
    <source>
        <dbReference type="EnsemblPlants" id="OPUNC02G03000.1"/>
    </source>
</evidence>
<keyword evidence="1" id="KW-0611">Plant defense</keyword>
<keyword evidence="2" id="KW-0732">Signal</keyword>
<evidence type="ECO:0000313" key="4">
    <source>
        <dbReference type="Proteomes" id="UP000026962"/>
    </source>
</evidence>
<reference evidence="3" key="1">
    <citation type="submission" date="2015-04" db="UniProtKB">
        <authorList>
            <consortium name="EnsemblPlants"/>
        </authorList>
    </citation>
    <scope>IDENTIFICATION</scope>
</reference>
<feature type="chain" id="PRO_5002364735" description="rRNA N-glycosylase" evidence="2">
    <location>
        <begin position="26"/>
        <end position="289"/>
    </location>
</feature>
<organism evidence="3">
    <name type="scientific">Oryza punctata</name>
    <name type="common">Red rice</name>
    <dbReference type="NCBI Taxonomy" id="4537"/>
    <lineage>
        <taxon>Eukaryota</taxon>
        <taxon>Viridiplantae</taxon>
        <taxon>Streptophyta</taxon>
        <taxon>Embryophyta</taxon>
        <taxon>Tracheophyta</taxon>
        <taxon>Spermatophyta</taxon>
        <taxon>Magnoliopsida</taxon>
        <taxon>Liliopsida</taxon>
        <taxon>Poales</taxon>
        <taxon>Poaceae</taxon>
        <taxon>BOP clade</taxon>
        <taxon>Oryzoideae</taxon>
        <taxon>Oryzeae</taxon>
        <taxon>Oryzinae</taxon>
        <taxon>Oryza</taxon>
    </lineage>
</organism>
<proteinExistence type="inferred from homology"/>
<comment type="catalytic activity">
    <reaction evidence="1">
        <text>Endohydrolysis of the N-glycosidic bond at one specific adenosine on the 28S rRNA.</text>
        <dbReference type="EC" id="3.2.2.22"/>
    </reaction>
</comment>
<dbReference type="Proteomes" id="UP000026962">
    <property type="component" value="Chromosome 2"/>
</dbReference>
<comment type="similarity">
    <text evidence="1">Belongs to the ribosome-inactivating protein family.</text>
</comment>
<dbReference type="PANTHER" id="PTHR33453:SF10">
    <property type="entry name" value="RRNA N-GLYCOSYLASE"/>
    <property type="match status" value="1"/>
</dbReference>
<keyword evidence="1" id="KW-0800">Toxin</keyword>
<dbReference type="OMA" id="SKALVWW"/>
<dbReference type="Gramene" id="OPUNC02G03000.1">
    <property type="protein sequence ID" value="OPUNC02G03000.1"/>
    <property type="gene ID" value="OPUNC02G03000"/>
</dbReference>
<sequence length="289" mass="32706">MDHRFVLTTILLVVAAFATLQLADAQPPATRRAVPSLPISFNLVTQTHDDFYRQLRRLLARTSSPPYDPADVMGRNVLGRRRPQFTSVPWRWVMVDVVAPMEMKTTLAIADDDLYILGFANRTGHWHAMRDFGGGLPEPLTTLTIQHSYGDLVQDLDAVPLGRESAVQAVGTLANYSIATANAATEAQLKLAIAKFSIMISEAMRFTPIRNAFSPHWDRETFMRPDHAKYVVYWGRLSKALVWWKQSRHVWWPRPESDLARDLADINVKGPKDALDLVDLLIRPSTRYS</sequence>
<dbReference type="AlphaFoldDB" id="A0A0E0JVI9"/>
<dbReference type="HOGENOM" id="CLU_080025_1_0_1"/>
<dbReference type="PANTHER" id="PTHR33453">
    <property type="match status" value="1"/>
</dbReference>
<evidence type="ECO:0000256" key="2">
    <source>
        <dbReference type="SAM" id="SignalP"/>
    </source>
</evidence>